<dbReference type="InterPro" id="IPR044926">
    <property type="entry name" value="RGS_subdomain_2"/>
</dbReference>
<keyword evidence="2" id="KW-0812">Transmembrane</keyword>
<organism evidence="4 5">
    <name type="scientific">Geranomyces variabilis</name>
    <dbReference type="NCBI Taxonomy" id="109894"/>
    <lineage>
        <taxon>Eukaryota</taxon>
        <taxon>Fungi</taxon>
        <taxon>Fungi incertae sedis</taxon>
        <taxon>Chytridiomycota</taxon>
        <taxon>Chytridiomycota incertae sedis</taxon>
        <taxon>Chytridiomycetes</taxon>
        <taxon>Spizellomycetales</taxon>
        <taxon>Powellomycetaceae</taxon>
        <taxon>Geranomyces</taxon>
    </lineage>
</organism>
<dbReference type="Proteomes" id="UP001212152">
    <property type="component" value="Unassembled WGS sequence"/>
</dbReference>
<evidence type="ECO:0000259" key="3">
    <source>
        <dbReference type="PROSITE" id="PS50132"/>
    </source>
</evidence>
<accession>A0AAD5TQH4</accession>
<feature type="compositionally biased region" description="Polar residues" evidence="1">
    <location>
        <begin position="262"/>
        <end position="272"/>
    </location>
</feature>
<evidence type="ECO:0000313" key="4">
    <source>
        <dbReference type="EMBL" id="KAJ3183541.1"/>
    </source>
</evidence>
<dbReference type="SUPFAM" id="SSF48097">
    <property type="entry name" value="Regulator of G-protein signaling, RGS"/>
    <property type="match status" value="1"/>
</dbReference>
<sequence>MATPFDPDFDSAFSENEWTALRTTYLTACVLHAIWWLTSLFLFIRRRHHRRIAHCGTFLTVTGAVCGFFGGSDFVLHIVTRRWPCFATLWALSFGWSCWTVSAFLRSMLVVCRYENSLNKLRMFDTSNRVTEPRPLSVRVHTKKTASSSVPGIVAPSKADWPSASLPSKADWPSASLPSKADWPNASPHFSSAHVAAAAEQPPHISSLLIPSVEKYPPPPASPARSTTPLVGKAGGGAAHFSEITDPAWHAGPPPPPSSSSNHSQLASQNTHTRVRGSSTASSISASILPLTAVRERRVNMMLAASILVFTVWTGLAQTFTVRARFYPVIDWCTLAPTARPYLAWEFIPAVITVFAYLFIAIPIAYHKLGKVRDTYYIRKGLMITFTTVYICVFTYFIWMYLIQRQWPVIAVVFPDTLWLIIAGTVNHATAVFWPVVLSYREDHARNAAPPSSGPAVCSPTASTMIDFDAPICLAEFSGVEKGIPTAAKSLTRTMESFRCVLNDPDLFEAFKNVAVEDFNVENPLFYEEHHAFAESVRMFRTYQATLNPSSSSSSSNSVQEHPSFLQPPEPSLRRRSGPIPLPSATTTTSAATTISTAAAAAAANLTATTSTDTTPLPPWLRLRARSIYGNFIAPGAPLLLNLSARVREPVIRAFVSSSEEPPGGDVFAAVLDEVIWTMFENTFVKFLERYGRA</sequence>
<feature type="transmembrane region" description="Helical" evidence="2">
    <location>
        <begin position="418"/>
        <end position="438"/>
    </location>
</feature>
<dbReference type="InterPro" id="IPR016137">
    <property type="entry name" value="RGS"/>
</dbReference>
<comment type="caution">
    <text evidence="4">The sequence shown here is derived from an EMBL/GenBank/DDBJ whole genome shotgun (WGS) entry which is preliminary data.</text>
</comment>
<feature type="domain" description="RGS" evidence="3">
    <location>
        <begin position="624"/>
        <end position="689"/>
    </location>
</feature>
<dbReference type="EMBL" id="JADGJQ010000006">
    <property type="protein sequence ID" value="KAJ3183541.1"/>
    <property type="molecule type" value="Genomic_DNA"/>
</dbReference>
<feature type="region of interest" description="Disordered" evidence="1">
    <location>
        <begin position="210"/>
        <end position="279"/>
    </location>
</feature>
<keyword evidence="2" id="KW-0472">Membrane</keyword>
<proteinExistence type="predicted"/>
<feature type="transmembrane region" description="Helical" evidence="2">
    <location>
        <begin position="25"/>
        <end position="44"/>
    </location>
</feature>
<feature type="transmembrane region" description="Helical" evidence="2">
    <location>
        <begin position="382"/>
        <end position="403"/>
    </location>
</feature>
<name>A0AAD5TQH4_9FUNG</name>
<feature type="transmembrane region" description="Helical" evidence="2">
    <location>
        <begin position="90"/>
        <end position="112"/>
    </location>
</feature>
<evidence type="ECO:0000256" key="2">
    <source>
        <dbReference type="SAM" id="Phobius"/>
    </source>
</evidence>
<protein>
    <recommendedName>
        <fullName evidence="3">RGS domain-containing protein</fullName>
    </recommendedName>
</protein>
<keyword evidence="2" id="KW-1133">Transmembrane helix</keyword>
<keyword evidence="5" id="KW-1185">Reference proteome</keyword>
<feature type="transmembrane region" description="Helical" evidence="2">
    <location>
        <begin position="301"/>
        <end position="322"/>
    </location>
</feature>
<reference evidence="4" key="1">
    <citation type="submission" date="2020-05" db="EMBL/GenBank/DDBJ databases">
        <title>Phylogenomic resolution of chytrid fungi.</title>
        <authorList>
            <person name="Stajich J.E."/>
            <person name="Amses K."/>
            <person name="Simmons R."/>
            <person name="Seto K."/>
            <person name="Myers J."/>
            <person name="Bonds A."/>
            <person name="Quandt C.A."/>
            <person name="Barry K."/>
            <person name="Liu P."/>
            <person name="Grigoriev I."/>
            <person name="Longcore J.E."/>
            <person name="James T.Y."/>
        </authorList>
    </citation>
    <scope>NUCLEOTIDE SEQUENCE</scope>
    <source>
        <strain evidence="4">JEL0379</strain>
    </source>
</reference>
<feature type="transmembrane region" description="Helical" evidence="2">
    <location>
        <begin position="56"/>
        <end position="78"/>
    </location>
</feature>
<feature type="transmembrane region" description="Helical" evidence="2">
    <location>
        <begin position="342"/>
        <end position="362"/>
    </location>
</feature>
<dbReference type="Gene3D" id="1.10.167.10">
    <property type="entry name" value="Regulator of G-protein Signalling 4, domain 2"/>
    <property type="match status" value="1"/>
</dbReference>
<feature type="region of interest" description="Disordered" evidence="1">
    <location>
        <begin position="550"/>
        <end position="591"/>
    </location>
</feature>
<gene>
    <name evidence="4" type="ORF">HDU87_006866</name>
</gene>
<evidence type="ECO:0000256" key="1">
    <source>
        <dbReference type="SAM" id="MobiDB-lite"/>
    </source>
</evidence>
<dbReference type="AlphaFoldDB" id="A0AAD5TQH4"/>
<dbReference type="InterPro" id="IPR036305">
    <property type="entry name" value="RGS_sf"/>
</dbReference>
<dbReference type="PROSITE" id="PS50132">
    <property type="entry name" value="RGS"/>
    <property type="match status" value="1"/>
</dbReference>
<evidence type="ECO:0000313" key="5">
    <source>
        <dbReference type="Proteomes" id="UP001212152"/>
    </source>
</evidence>